<evidence type="ECO:0000313" key="2">
    <source>
        <dbReference type="EMBL" id="KAF6017863.1"/>
    </source>
</evidence>
<gene>
    <name evidence="2" type="ORF">EB796_023846</name>
</gene>
<dbReference type="AlphaFoldDB" id="A0A7J7IVC2"/>
<organism evidence="2 3">
    <name type="scientific">Bugula neritina</name>
    <name type="common">Brown bryozoan</name>
    <name type="synonym">Sertularia neritina</name>
    <dbReference type="NCBI Taxonomy" id="10212"/>
    <lineage>
        <taxon>Eukaryota</taxon>
        <taxon>Metazoa</taxon>
        <taxon>Spiralia</taxon>
        <taxon>Lophotrochozoa</taxon>
        <taxon>Bryozoa</taxon>
        <taxon>Gymnolaemata</taxon>
        <taxon>Cheilostomatida</taxon>
        <taxon>Flustrina</taxon>
        <taxon>Buguloidea</taxon>
        <taxon>Bugulidae</taxon>
        <taxon>Bugula</taxon>
    </lineage>
</organism>
<evidence type="ECO:0000313" key="3">
    <source>
        <dbReference type="Proteomes" id="UP000593567"/>
    </source>
</evidence>
<evidence type="ECO:0000256" key="1">
    <source>
        <dbReference type="SAM" id="MobiDB-lite"/>
    </source>
</evidence>
<protein>
    <submittedName>
        <fullName evidence="2">Uncharacterized protein</fullName>
    </submittedName>
</protein>
<reference evidence="2" key="1">
    <citation type="submission" date="2020-06" db="EMBL/GenBank/DDBJ databases">
        <title>Draft genome of Bugula neritina, a colonial animal packing powerful symbionts and potential medicines.</title>
        <authorList>
            <person name="Rayko M."/>
        </authorList>
    </citation>
    <scope>NUCLEOTIDE SEQUENCE [LARGE SCALE GENOMIC DNA]</scope>
    <source>
        <strain evidence="2">Kwan_BN1</strain>
    </source>
</reference>
<proteinExistence type="predicted"/>
<feature type="compositionally biased region" description="Polar residues" evidence="1">
    <location>
        <begin position="82"/>
        <end position="93"/>
    </location>
</feature>
<name>A0A7J7IVC2_BUGNE</name>
<comment type="caution">
    <text evidence="2">The sequence shown here is derived from an EMBL/GenBank/DDBJ whole genome shotgun (WGS) entry which is preliminary data.</text>
</comment>
<keyword evidence="3" id="KW-1185">Reference proteome</keyword>
<dbReference type="Proteomes" id="UP000593567">
    <property type="component" value="Unassembled WGS sequence"/>
</dbReference>
<sequence length="146" mass="15458">MLLAQPATPSGRAGFTEQLPSVSQTISATHDCDADSNQAIFSNTPSDCFNSTEDFPDDIDIIFGSPMSETSASEPICAISSQLSPSLTNPSHQQKSHSKTFPTTPPIKCNTNSPPTRNKLALPSTGQDPYISYSSLSPTLITSVPP</sequence>
<accession>A0A7J7IVC2</accession>
<feature type="region of interest" description="Disordered" evidence="1">
    <location>
        <begin position="82"/>
        <end position="131"/>
    </location>
</feature>
<dbReference type="EMBL" id="VXIV02003354">
    <property type="protein sequence ID" value="KAF6017863.1"/>
    <property type="molecule type" value="Genomic_DNA"/>
</dbReference>